<evidence type="ECO:0000313" key="13">
    <source>
        <dbReference type="Proteomes" id="UP000177614"/>
    </source>
</evidence>
<dbReference type="InterPro" id="IPR041546">
    <property type="entry name" value="ClpA/ClpB_AAA_lid"/>
</dbReference>
<keyword evidence="5 10" id="KW-0175">Coiled coil</keyword>
<dbReference type="InterPro" id="IPR028299">
    <property type="entry name" value="ClpA/B_CS2"/>
</dbReference>
<evidence type="ECO:0000259" key="11">
    <source>
        <dbReference type="PROSITE" id="PS51903"/>
    </source>
</evidence>
<dbReference type="CDD" id="cd19499">
    <property type="entry name" value="RecA-like_ClpB_Hsp104-like"/>
    <property type="match status" value="1"/>
</dbReference>
<dbReference type="SMART" id="SM01086">
    <property type="entry name" value="ClpB_D2-small"/>
    <property type="match status" value="1"/>
</dbReference>
<dbReference type="InterPro" id="IPR001270">
    <property type="entry name" value="ClpA/B"/>
</dbReference>
<reference evidence="12 13" key="1">
    <citation type="journal article" date="2016" name="Nat. Commun.">
        <title>Thousands of microbial genomes shed light on interconnected biogeochemical processes in an aquifer system.</title>
        <authorList>
            <person name="Anantharaman K."/>
            <person name="Brown C.T."/>
            <person name="Hug L.A."/>
            <person name="Sharon I."/>
            <person name="Castelle C.J."/>
            <person name="Probst A.J."/>
            <person name="Thomas B.C."/>
            <person name="Singh A."/>
            <person name="Wilkins M.J."/>
            <person name="Karaoz U."/>
            <person name="Brodie E.L."/>
            <person name="Williams K.H."/>
            <person name="Hubbard S.S."/>
            <person name="Banfield J.F."/>
        </authorList>
    </citation>
    <scope>NUCLEOTIDE SEQUENCE [LARGE SCALE GENOMIC DNA]</scope>
</reference>
<dbReference type="SMART" id="SM00382">
    <property type="entry name" value="AAA"/>
    <property type="match status" value="2"/>
</dbReference>
<dbReference type="FunFam" id="3.40.50.300:FF:000010">
    <property type="entry name" value="Chaperone clpB 1, putative"/>
    <property type="match status" value="1"/>
</dbReference>
<dbReference type="Pfam" id="PF02861">
    <property type="entry name" value="Clp_N"/>
    <property type="match status" value="1"/>
</dbReference>
<keyword evidence="2 8" id="KW-0677">Repeat</keyword>
<dbReference type="PANTHER" id="PTHR11638">
    <property type="entry name" value="ATP-DEPENDENT CLP PROTEASE"/>
    <property type="match status" value="1"/>
</dbReference>
<dbReference type="InterPro" id="IPR017730">
    <property type="entry name" value="Chaperonin_ClpB"/>
</dbReference>
<dbReference type="Gene3D" id="1.10.1780.10">
    <property type="entry name" value="Clp, N-terminal domain"/>
    <property type="match status" value="1"/>
</dbReference>
<keyword evidence="10" id="KW-0346">Stress response</keyword>
<evidence type="ECO:0000256" key="1">
    <source>
        <dbReference type="ARBA" id="ARBA00008675"/>
    </source>
</evidence>
<feature type="coiled-coil region" evidence="10">
    <location>
        <begin position="410"/>
        <end position="531"/>
    </location>
</feature>
<accession>A0A1F4XKU9</accession>
<dbReference type="EMBL" id="MEWR01000008">
    <property type="protein sequence ID" value="OGC82331.1"/>
    <property type="molecule type" value="Genomic_DNA"/>
</dbReference>
<dbReference type="Proteomes" id="UP000177614">
    <property type="component" value="Unassembled WGS sequence"/>
</dbReference>
<keyword evidence="10" id="KW-0963">Cytoplasm</keyword>
<evidence type="ECO:0000256" key="5">
    <source>
        <dbReference type="ARBA" id="ARBA00023054"/>
    </source>
</evidence>
<dbReference type="FunFam" id="1.10.8.60:FF:000017">
    <property type="entry name" value="ATP-dependent chaperone ClpB"/>
    <property type="match status" value="1"/>
</dbReference>
<comment type="subunit">
    <text evidence="10">Homohexamer; The oligomerization is ATP-dependent.</text>
</comment>
<dbReference type="PROSITE" id="PS00870">
    <property type="entry name" value="CLPAB_1"/>
    <property type="match status" value="1"/>
</dbReference>
<dbReference type="NCBIfam" id="TIGR03346">
    <property type="entry name" value="chaperone_ClpB"/>
    <property type="match status" value="1"/>
</dbReference>
<comment type="caution">
    <text evidence="12">The sequence shown here is derived from an EMBL/GenBank/DDBJ whole genome shotgun (WGS) entry which is preliminary data.</text>
</comment>
<evidence type="ECO:0000256" key="8">
    <source>
        <dbReference type="PROSITE-ProRule" id="PRU01251"/>
    </source>
</evidence>
<protein>
    <recommendedName>
        <fullName evidence="10">Chaperone protein ClpB</fullName>
    </recommendedName>
</protein>
<dbReference type="InterPro" id="IPR050130">
    <property type="entry name" value="ClpA_ClpB"/>
</dbReference>
<dbReference type="PRINTS" id="PR00300">
    <property type="entry name" value="CLPPROTEASEA"/>
</dbReference>
<dbReference type="InterPro" id="IPR036628">
    <property type="entry name" value="Clp_N_dom_sf"/>
</dbReference>
<dbReference type="InterPro" id="IPR027417">
    <property type="entry name" value="P-loop_NTPase"/>
</dbReference>
<sequence length="861" mass="97062">MNIEKLTNKAREALEEMQNIAEENQHQMATPLHLLLALVQQEQGIVSNLLSSLEINAKNLINAIEVILQKYPKITQTNATYVAPEFRQIWKMAETEAGKLRDEYISTEHLFLGLLHFKSDAQDILTQAGVTNEKVLQALAKVRGTQKVADPDPEGKYQALEKYTINLTQQAKQGKIDPVIGRDDEIRRVMQILSRRTKNNPVLVGEPGVGKTAIAEGLARRIIAGDVPESLKNRQLLSLDIGALVAGTKYRGEFEDRLKAIIKEISSRDDVILFIDELHLVIGAGKTEGAMDAGNLLKPALARGQLRTIGATTLKEYRQYIEKDAALERRFQPVSVSEPTPEDAISILRGIKEKYEVHHGVRIKDNAIIAAVNLSKRYISDRFLPDKAIDLIDEATSMLRMEIDSKPQALDSLERKVMQLEIEKEALKKENDKTSKDRLKSLDQELADLKEEAKSIELKWREEKEVITTIREKKSEIEKTRLEEEKAERAADLQKVAEIRYGILPKLQKEMEEAEKKLAKIQKENPLLKEEVDEEDIAKVVQKWTGIPVNKMLSTDTEKLLHLEDELAKRVIGQKKAITALANTIRRARSGIQEEGRPLGSFIFMGPTGVGKTELAKALAVTLFHDEQAMVRIDMSEYAEKHSIARLIGSPPGYIGYEEGGQLTEAVRRKPFTVILFDEIEKAHPEVFNIFLQILDDGRLTDSKGRTVDFKNTVIIMTTNLGSDIIQSLAGKPKEQESALQEILRRSFRPEFLNRIDEVITFTSLTEKEIHEIVELQVAKVSERLKKQNISLTIAPMAKKFLGNVGYDPVYGARPLKRVIQKTILDKLALEIVSGKIHEGDKVTVDYVTDQIVIKVRHGRS</sequence>
<evidence type="ECO:0000313" key="12">
    <source>
        <dbReference type="EMBL" id="OGC82331.1"/>
    </source>
</evidence>
<dbReference type="PANTHER" id="PTHR11638:SF18">
    <property type="entry name" value="HEAT SHOCK PROTEIN 104"/>
    <property type="match status" value="1"/>
</dbReference>
<dbReference type="SUPFAM" id="SSF81923">
    <property type="entry name" value="Double Clp-N motif"/>
    <property type="match status" value="1"/>
</dbReference>
<dbReference type="AlphaFoldDB" id="A0A1F4XKU9"/>
<evidence type="ECO:0000256" key="7">
    <source>
        <dbReference type="ARBA" id="ARBA00026057"/>
    </source>
</evidence>
<dbReference type="GO" id="GO:0016887">
    <property type="term" value="F:ATP hydrolysis activity"/>
    <property type="evidence" value="ECO:0007669"/>
    <property type="project" value="InterPro"/>
</dbReference>
<keyword evidence="6 9" id="KW-0143">Chaperone</keyword>
<evidence type="ECO:0000256" key="9">
    <source>
        <dbReference type="RuleBase" id="RU004432"/>
    </source>
</evidence>
<comment type="function">
    <text evidence="10">Part of a stress-induced multi-chaperone system, it is involved in the recovery of the cell from heat-induced damage, in cooperation with DnaK, DnaJ and GrpE.</text>
</comment>
<dbReference type="FunFam" id="3.40.50.300:FF:000025">
    <property type="entry name" value="ATP-dependent Clp protease subunit"/>
    <property type="match status" value="1"/>
</dbReference>
<dbReference type="GO" id="GO:0005524">
    <property type="term" value="F:ATP binding"/>
    <property type="evidence" value="ECO:0007669"/>
    <property type="project" value="UniProtKB-UniRule"/>
</dbReference>
<dbReference type="Gene3D" id="3.40.50.300">
    <property type="entry name" value="P-loop containing nucleotide triphosphate hydrolases"/>
    <property type="match status" value="3"/>
</dbReference>
<dbReference type="PROSITE" id="PS00871">
    <property type="entry name" value="CLPAB_2"/>
    <property type="match status" value="1"/>
</dbReference>
<dbReference type="Pfam" id="PF00004">
    <property type="entry name" value="AAA"/>
    <property type="match status" value="1"/>
</dbReference>
<dbReference type="PROSITE" id="PS51903">
    <property type="entry name" value="CLP_R"/>
    <property type="match status" value="1"/>
</dbReference>
<dbReference type="GO" id="GO:0005737">
    <property type="term" value="C:cytoplasm"/>
    <property type="evidence" value="ECO:0007669"/>
    <property type="project" value="UniProtKB-SubCell"/>
</dbReference>
<evidence type="ECO:0000256" key="2">
    <source>
        <dbReference type="ARBA" id="ARBA00022737"/>
    </source>
</evidence>
<comment type="subunit">
    <text evidence="7">Homohexamer. The oligomerization is ATP-dependent.</text>
</comment>
<proteinExistence type="inferred from homology"/>
<dbReference type="GO" id="GO:0034605">
    <property type="term" value="P:cellular response to heat"/>
    <property type="evidence" value="ECO:0007669"/>
    <property type="project" value="TreeGrafter"/>
</dbReference>
<dbReference type="InterPro" id="IPR003593">
    <property type="entry name" value="AAA+_ATPase"/>
</dbReference>
<dbReference type="CDD" id="cd00009">
    <property type="entry name" value="AAA"/>
    <property type="match status" value="1"/>
</dbReference>
<dbReference type="InterPro" id="IPR003959">
    <property type="entry name" value="ATPase_AAA_core"/>
</dbReference>
<evidence type="ECO:0000256" key="3">
    <source>
        <dbReference type="ARBA" id="ARBA00022741"/>
    </source>
</evidence>
<dbReference type="Pfam" id="PF10431">
    <property type="entry name" value="ClpB_D2-small"/>
    <property type="match status" value="1"/>
</dbReference>
<dbReference type="GO" id="GO:0042026">
    <property type="term" value="P:protein refolding"/>
    <property type="evidence" value="ECO:0007669"/>
    <property type="project" value="UniProtKB-UniRule"/>
</dbReference>
<feature type="domain" description="Clp R" evidence="11">
    <location>
        <begin position="3"/>
        <end position="145"/>
    </location>
</feature>
<dbReference type="FunFam" id="3.40.50.300:FF:000120">
    <property type="entry name" value="ATP-dependent chaperone ClpB"/>
    <property type="match status" value="1"/>
</dbReference>
<evidence type="ECO:0000256" key="4">
    <source>
        <dbReference type="ARBA" id="ARBA00022840"/>
    </source>
</evidence>
<evidence type="ECO:0000256" key="10">
    <source>
        <dbReference type="RuleBase" id="RU362034"/>
    </source>
</evidence>
<dbReference type="SUPFAM" id="SSF52540">
    <property type="entry name" value="P-loop containing nucleoside triphosphate hydrolases"/>
    <property type="match status" value="2"/>
</dbReference>
<keyword evidence="4 9" id="KW-0067">ATP-binding</keyword>
<evidence type="ECO:0000256" key="6">
    <source>
        <dbReference type="ARBA" id="ARBA00023186"/>
    </source>
</evidence>
<dbReference type="Pfam" id="PF17871">
    <property type="entry name" value="AAA_lid_9"/>
    <property type="match status" value="1"/>
</dbReference>
<dbReference type="STRING" id="1817814.A2V81_02240"/>
<dbReference type="Gene3D" id="1.10.8.60">
    <property type="match status" value="1"/>
</dbReference>
<comment type="similarity">
    <text evidence="1 9">Belongs to the ClpA/ClpB family.</text>
</comment>
<gene>
    <name evidence="10" type="primary">clpB</name>
    <name evidence="12" type="ORF">A2V81_02240</name>
</gene>
<keyword evidence="3 9" id="KW-0547">Nucleotide-binding</keyword>
<dbReference type="InterPro" id="IPR004176">
    <property type="entry name" value="Clp_R_N"/>
</dbReference>
<dbReference type="InterPro" id="IPR019489">
    <property type="entry name" value="Clp_ATPase_C"/>
</dbReference>
<dbReference type="InterPro" id="IPR018368">
    <property type="entry name" value="ClpA/B_CS1"/>
</dbReference>
<dbReference type="Pfam" id="PF07724">
    <property type="entry name" value="AAA_2"/>
    <property type="match status" value="1"/>
</dbReference>
<organism evidence="12 13">
    <name type="scientific">Candidatus Abawacabacteria bacterium RBG_16_42_10</name>
    <dbReference type="NCBI Taxonomy" id="1817814"/>
    <lineage>
        <taxon>Bacteria</taxon>
        <taxon>Candidatus Abawacaibacteriota</taxon>
    </lineage>
</organism>
<comment type="subcellular location">
    <subcellularLocation>
        <location evidence="10">Cytoplasm</location>
    </subcellularLocation>
</comment>
<feature type="coiled-coil region" evidence="10">
    <location>
        <begin position="3"/>
        <end position="70"/>
    </location>
</feature>
<name>A0A1F4XKU9_9BACT</name>